<gene>
    <name evidence="7" type="ORF">EV191_10895</name>
</gene>
<comment type="caution">
    <text evidence="7">The sequence shown here is derived from an EMBL/GenBank/DDBJ whole genome shotgun (WGS) entry which is preliminary data.</text>
</comment>
<evidence type="ECO:0000259" key="6">
    <source>
        <dbReference type="Pfam" id="PF00590"/>
    </source>
</evidence>
<keyword evidence="8" id="KW-1185">Reference proteome</keyword>
<keyword evidence="3" id="KW-0489">Methyltransferase</keyword>
<dbReference type="GO" id="GO:0009236">
    <property type="term" value="P:cobalamin biosynthetic process"/>
    <property type="evidence" value="ECO:0007669"/>
    <property type="project" value="UniProtKB-KW"/>
</dbReference>
<dbReference type="PIRSF" id="PIRSF036525">
    <property type="entry name" value="CobF"/>
    <property type="match status" value="1"/>
</dbReference>
<dbReference type="InterPro" id="IPR014777">
    <property type="entry name" value="4pyrrole_Mease_sub1"/>
</dbReference>
<protein>
    <submittedName>
        <fullName evidence="7">Precorrin-6A synthase (Deacetylating)</fullName>
    </submittedName>
</protein>
<dbReference type="InterPro" id="IPR000878">
    <property type="entry name" value="4pyrrol_Mease"/>
</dbReference>
<dbReference type="InterPro" id="IPR014776">
    <property type="entry name" value="4pyrrole_Mease_sub2"/>
</dbReference>
<feature type="domain" description="Tetrapyrrole methylase" evidence="6">
    <location>
        <begin position="30"/>
        <end position="250"/>
    </location>
</feature>
<dbReference type="NCBIfam" id="TIGR02434">
    <property type="entry name" value="CobF"/>
    <property type="match status" value="1"/>
</dbReference>
<dbReference type="PANTHER" id="PTHR43467:SF1">
    <property type="entry name" value="PRECORRIN-6A SYNTHASE [DEACETYLATING]"/>
    <property type="match status" value="1"/>
</dbReference>
<sequence length="282" mass="31872">MRGEDFDRRQSLSGRLARWMSDNGDTMRTILVIGIGAGDPEHVTMQAVTALNQVDVFFEVDKGEIKRELIELRAEILRRYVAEPNYRVVRCTDPERARGAEDYVAAVDDWRRRRADVCAEAIQAELDEDGTGAFLVWGDPALYDSTLAVLTDIQARGMVDFDYRVIPGISSLAALTAQHRIPFNQVGRPVQITTGRRLAEGWPDGVDDVAVMLDAREAFQHYTDEELDIYWGAYIGAPDEILISGKLSEVGPRIAAERDRARQRKGWIMDSYLLRRNRDPES</sequence>
<evidence type="ECO:0000256" key="5">
    <source>
        <dbReference type="ARBA" id="ARBA00022691"/>
    </source>
</evidence>
<dbReference type="AlphaFoldDB" id="A0A4R2QMA8"/>
<dbReference type="EMBL" id="SLXQ01000008">
    <property type="protein sequence ID" value="TCP50009.1"/>
    <property type="molecule type" value="Genomic_DNA"/>
</dbReference>
<name>A0A4R2QMA8_9PSEU</name>
<evidence type="ECO:0000256" key="3">
    <source>
        <dbReference type="ARBA" id="ARBA00022603"/>
    </source>
</evidence>
<dbReference type="Gene3D" id="3.30.950.10">
    <property type="entry name" value="Methyltransferase, Cobalt-precorrin-4 Transmethylase, Domain 2"/>
    <property type="match status" value="1"/>
</dbReference>
<dbReference type="Gene3D" id="3.40.1010.10">
    <property type="entry name" value="Cobalt-precorrin-4 Transmethylase, Domain 1"/>
    <property type="match status" value="1"/>
</dbReference>
<dbReference type="Pfam" id="PF00590">
    <property type="entry name" value="TP_methylase"/>
    <property type="match status" value="1"/>
</dbReference>
<evidence type="ECO:0000256" key="4">
    <source>
        <dbReference type="ARBA" id="ARBA00022679"/>
    </source>
</evidence>
<organism evidence="7 8">
    <name type="scientific">Tamaricihabitans halophyticus</name>
    <dbReference type="NCBI Taxonomy" id="1262583"/>
    <lineage>
        <taxon>Bacteria</taxon>
        <taxon>Bacillati</taxon>
        <taxon>Actinomycetota</taxon>
        <taxon>Actinomycetes</taxon>
        <taxon>Pseudonocardiales</taxon>
        <taxon>Pseudonocardiaceae</taxon>
        <taxon>Tamaricihabitans</taxon>
    </lineage>
</organism>
<reference evidence="7 8" key="1">
    <citation type="submission" date="2019-03" db="EMBL/GenBank/DDBJ databases">
        <title>Genomic Encyclopedia of Type Strains, Phase IV (KMG-IV): sequencing the most valuable type-strain genomes for metagenomic binning, comparative biology and taxonomic classification.</title>
        <authorList>
            <person name="Goeker M."/>
        </authorList>
    </citation>
    <scope>NUCLEOTIDE SEQUENCE [LARGE SCALE GENOMIC DNA]</scope>
    <source>
        <strain evidence="7 8">DSM 45765</strain>
    </source>
</reference>
<dbReference type="GO" id="GO:0032259">
    <property type="term" value="P:methylation"/>
    <property type="evidence" value="ECO:0007669"/>
    <property type="project" value="UniProtKB-KW"/>
</dbReference>
<keyword evidence="4" id="KW-0808">Transferase</keyword>
<dbReference type="Proteomes" id="UP000294911">
    <property type="component" value="Unassembled WGS sequence"/>
</dbReference>
<evidence type="ECO:0000313" key="8">
    <source>
        <dbReference type="Proteomes" id="UP000294911"/>
    </source>
</evidence>
<dbReference type="SUPFAM" id="SSF53790">
    <property type="entry name" value="Tetrapyrrole methylase"/>
    <property type="match status" value="1"/>
</dbReference>
<dbReference type="InterPro" id="IPR012797">
    <property type="entry name" value="CobF"/>
</dbReference>
<keyword evidence="5" id="KW-0949">S-adenosyl-L-methionine</keyword>
<keyword evidence="2" id="KW-0169">Cobalamin biosynthesis</keyword>
<dbReference type="CDD" id="cd11643">
    <property type="entry name" value="Precorrin-6A-synthase"/>
    <property type="match status" value="1"/>
</dbReference>
<evidence type="ECO:0000256" key="1">
    <source>
        <dbReference type="ARBA" id="ARBA00004953"/>
    </source>
</evidence>
<proteinExistence type="predicted"/>
<accession>A0A4R2QMA8</accession>
<comment type="pathway">
    <text evidence="1">Cofactor biosynthesis; adenosylcobalamin biosynthesis.</text>
</comment>
<dbReference type="InterPro" id="IPR035996">
    <property type="entry name" value="4pyrrol_Methylase_sf"/>
</dbReference>
<evidence type="ECO:0000256" key="2">
    <source>
        <dbReference type="ARBA" id="ARBA00022573"/>
    </source>
</evidence>
<dbReference type="PANTHER" id="PTHR43467">
    <property type="entry name" value="COBALT-PRECORRIN-2 C(20)-METHYLTRANSFERASE"/>
    <property type="match status" value="1"/>
</dbReference>
<dbReference type="GO" id="GO:0043819">
    <property type="term" value="F:precorrin-6A synthase (deacetylating) activity"/>
    <property type="evidence" value="ECO:0007669"/>
    <property type="project" value="InterPro"/>
</dbReference>
<evidence type="ECO:0000313" key="7">
    <source>
        <dbReference type="EMBL" id="TCP50009.1"/>
    </source>
</evidence>